<sequence>MSAMDIDRLREHKGVIAGALGIGAAGLAAYFLYRRRSSKRVRSNGRFAGHAVPEGAYDVVIVGSGPSGATAAFYLAKNGAKVALLDKETFPRDKYCGDAVCTPALNILEDMGVLKELVDNNEAHFADSGGFVSPSGLAYIGQSQEKLGGAAACAVKRTNLDKRIAWKARDTGADLQEGFEVGKENPVLDREKGLWTVHSSEGKQVKGRMLVIADGATSRLAMQMGYCTEAPKGVCSRAFIEGGTHNVDFDGVCFYQRESLPGYSAIFRHPNDELNFCYYLIPCGKDGMCGDVSEADLKRLHEGALKSDPFISKAIGPKAKIERMRAAALRLGSQGVPQSYDDHLIIVGDAAGHIDPLTGEGIHTAIMGGKAAAETILEMRAAGDFSAASTSVYQQRWMQLFGHDFAYSKKGAELIYKYPILLDACANEMARVGDKMMVRWAEVMTNMRPKTYFLRPDVALPLGFALLREFWAQKVSGRPDKYKTGLI</sequence>
<gene>
    <name evidence="3" type="ORF">CVIRNUC_002786</name>
</gene>
<name>A0AAV1HXV3_9CHLO</name>
<keyword evidence="1" id="KW-0472">Membrane</keyword>
<reference evidence="3 4" key="1">
    <citation type="submission" date="2023-10" db="EMBL/GenBank/DDBJ databases">
        <authorList>
            <person name="Maclean D."/>
            <person name="Macfadyen A."/>
        </authorList>
    </citation>
    <scope>NUCLEOTIDE SEQUENCE [LARGE SCALE GENOMIC DNA]</scope>
</reference>
<feature type="transmembrane region" description="Helical" evidence="1">
    <location>
        <begin position="15"/>
        <end position="33"/>
    </location>
</feature>
<keyword evidence="1" id="KW-1133">Transmembrane helix</keyword>
<dbReference type="PANTHER" id="PTHR42685">
    <property type="entry name" value="GERANYLGERANYL DIPHOSPHATE REDUCTASE"/>
    <property type="match status" value="1"/>
</dbReference>
<dbReference type="InterPro" id="IPR036188">
    <property type="entry name" value="FAD/NAD-bd_sf"/>
</dbReference>
<evidence type="ECO:0000256" key="1">
    <source>
        <dbReference type="SAM" id="Phobius"/>
    </source>
</evidence>
<evidence type="ECO:0000313" key="4">
    <source>
        <dbReference type="Proteomes" id="UP001314263"/>
    </source>
</evidence>
<dbReference type="AlphaFoldDB" id="A0AAV1HXV3"/>
<feature type="domain" description="FAD-binding" evidence="2">
    <location>
        <begin position="57"/>
        <end position="370"/>
    </location>
</feature>
<comment type="caution">
    <text evidence="3">The sequence shown here is derived from an EMBL/GenBank/DDBJ whole genome shotgun (WGS) entry which is preliminary data.</text>
</comment>
<dbReference type="SUPFAM" id="SSF51905">
    <property type="entry name" value="FAD/NAD(P)-binding domain"/>
    <property type="match status" value="1"/>
</dbReference>
<accession>A0AAV1HXV3</accession>
<protein>
    <recommendedName>
        <fullName evidence="2">FAD-binding domain-containing protein</fullName>
    </recommendedName>
</protein>
<dbReference type="EMBL" id="CAUYUE010000004">
    <property type="protein sequence ID" value="CAK0760627.1"/>
    <property type="molecule type" value="Genomic_DNA"/>
</dbReference>
<dbReference type="NCBIfam" id="TIGR02032">
    <property type="entry name" value="GG-red-SF"/>
    <property type="match status" value="1"/>
</dbReference>
<keyword evidence="1" id="KW-0812">Transmembrane</keyword>
<keyword evidence="4" id="KW-1185">Reference proteome</keyword>
<dbReference type="Pfam" id="PF01494">
    <property type="entry name" value="FAD_binding_3"/>
    <property type="match status" value="1"/>
</dbReference>
<dbReference type="PANTHER" id="PTHR42685:SF22">
    <property type="entry name" value="CONDITIONED MEDIUM FACTOR RECEPTOR 1"/>
    <property type="match status" value="1"/>
</dbReference>
<organism evidence="3 4">
    <name type="scientific">Coccomyxa viridis</name>
    <dbReference type="NCBI Taxonomy" id="1274662"/>
    <lineage>
        <taxon>Eukaryota</taxon>
        <taxon>Viridiplantae</taxon>
        <taxon>Chlorophyta</taxon>
        <taxon>core chlorophytes</taxon>
        <taxon>Trebouxiophyceae</taxon>
        <taxon>Trebouxiophyceae incertae sedis</taxon>
        <taxon>Coccomyxaceae</taxon>
        <taxon>Coccomyxa</taxon>
    </lineage>
</organism>
<proteinExistence type="predicted"/>
<dbReference type="Gene3D" id="3.50.50.60">
    <property type="entry name" value="FAD/NAD(P)-binding domain"/>
    <property type="match status" value="1"/>
</dbReference>
<dbReference type="InterPro" id="IPR011777">
    <property type="entry name" value="Geranylgeranyl_Rdtase_fam"/>
</dbReference>
<dbReference type="GO" id="GO:0016628">
    <property type="term" value="F:oxidoreductase activity, acting on the CH-CH group of donors, NAD or NADP as acceptor"/>
    <property type="evidence" value="ECO:0007669"/>
    <property type="project" value="InterPro"/>
</dbReference>
<evidence type="ECO:0000313" key="3">
    <source>
        <dbReference type="EMBL" id="CAK0760627.1"/>
    </source>
</evidence>
<dbReference type="InterPro" id="IPR050407">
    <property type="entry name" value="Geranylgeranyl_reductase"/>
</dbReference>
<dbReference type="InterPro" id="IPR002938">
    <property type="entry name" value="FAD-bd"/>
</dbReference>
<dbReference type="PRINTS" id="PR00420">
    <property type="entry name" value="RNGMNOXGNASE"/>
</dbReference>
<dbReference type="GO" id="GO:0071949">
    <property type="term" value="F:FAD binding"/>
    <property type="evidence" value="ECO:0007669"/>
    <property type="project" value="InterPro"/>
</dbReference>
<evidence type="ECO:0000259" key="2">
    <source>
        <dbReference type="Pfam" id="PF01494"/>
    </source>
</evidence>
<dbReference type="Proteomes" id="UP001314263">
    <property type="component" value="Unassembled WGS sequence"/>
</dbReference>